<evidence type="ECO:0000313" key="4">
    <source>
        <dbReference type="Proteomes" id="UP000001425"/>
    </source>
</evidence>
<evidence type="ECO:0000313" key="3">
    <source>
        <dbReference type="EMBL" id="BAA18831.1"/>
    </source>
</evidence>
<accession>P74712</accession>
<keyword evidence="1" id="KW-0808">Transferase</keyword>
<dbReference type="InParanoid" id="P74712"/>
<reference evidence="7" key="3">
    <citation type="submission" date="2010-03" db="PDB data bank">
        <title>Northeast Structural Genomics Consortium Target SgR145.</title>
        <authorList>
            <person name="Seetharaman J."/>
            <person name="Chen Y."/>
            <person name="Forouhar F."/>
            <person name="Rossi P."/>
            <person name="Sahdev S."/>
            <person name="Xiao R."/>
            <person name="Ciccosanti C."/>
            <person name="Foote E.L."/>
            <person name="Belote R.L."/>
            <person name="Everett J.K."/>
            <person name="Nair R."/>
            <person name="Acton T.B."/>
            <person name="Rost B."/>
            <person name="Montelione G.T."/>
            <person name="Hunt J.F."/>
            <person name="Tong L."/>
        </authorList>
    </citation>
    <scope>X-RAY CRYSTALLOGRAPHY (2.20 ANGSTROMS)</scope>
</reference>
<evidence type="ECO:0007829" key="7">
    <source>
        <dbReference type="PDB" id="3MER"/>
    </source>
</evidence>
<dbReference type="CDD" id="cd02440">
    <property type="entry name" value="AdoMet_MTases"/>
    <property type="match status" value="1"/>
</dbReference>
<dbReference type="SMR" id="P74712"/>
<dbReference type="PANTHER" id="PTHR43861:SF3">
    <property type="entry name" value="PUTATIVE (AFU_ORTHOLOGUE AFUA_2G14390)-RELATED"/>
    <property type="match status" value="1"/>
</dbReference>
<dbReference type="PDBsum" id="3MER"/>
<reference evidence="6" key="5">
    <citation type="journal article" date="2015" name="Nat. Methods">
        <title>Protein structure determination by combining sparse NMR data with evolutionary couplings.</title>
        <authorList>
            <person name="Tang Y."/>
            <person name="Huang Y.J."/>
            <person name="Hopf T.A."/>
            <person name="Sander C."/>
            <person name="Marks D.S."/>
            <person name="Montelione G.T."/>
        </authorList>
    </citation>
    <scope>STRUCTURE BY NMR</scope>
</reference>
<dbReference type="EvolutionaryTrace" id="P74712"/>
<dbReference type="PDB" id="2N47">
    <property type="method" value="NMR"/>
    <property type="chains" value="A=1-194"/>
</dbReference>
<dbReference type="PDB" id="2KW5">
    <property type="method" value="NMR"/>
    <property type="chains" value="A=1-194"/>
</dbReference>
<dbReference type="InterPro" id="IPR041698">
    <property type="entry name" value="Methyltransf_25"/>
</dbReference>
<dbReference type="PDBsum" id="2KW5"/>
<dbReference type="PaxDb" id="1148-1653921"/>
<name>P74712_SYNY3</name>
<evidence type="ECO:0000259" key="2">
    <source>
        <dbReference type="Pfam" id="PF13649"/>
    </source>
</evidence>
<feature type="domain" description="Methyltransferase" evidence="2">
    <location>
        <begin position="33"/>
        <end position="125"/>
    </location>
</feature>
<organism evidence="3 4">
    <name type="scientific">Synechocystis sp. (strain ATCC 27184 / PCC 6803 / Kazusa)</name>
    <dbReference type="NCBI Taxonomy" id="1111708"/>
    <lineage>
        <taxon>Bacteria</taxon>
        <taxon>Bacillati</taxon>
        <taxon>Cyanobacteriota</taxon>
        <taxon>Cyanophyceae</taxon>
        <taxon>Synechococcales</taxon>
        <taxon>Merismopediaceae</taxon>
        <taxon>Synechocystis</taxon>
    </lineage>
</organism>
<dbReference type="STRING" id="1148.gene:10500603"/>
<evidence type="ECO:0007829" key="6">
    <source>
        <dbReference type="PDB" id="2N47"/>
    </source>
</evidence>
<reference evidence="3 4" key="1">
    <citation type="journal article" date="1995" name="DNA Res.">
        <title>Sequence analysis of the genome of the unicellular cyanobacterium Synechocystis sp. strain PCC6803. I. Sequence features in the 1 Mb region from map positions 64% to 92% of the genome.</title>
        <authorList>
            <person name="Kaneko T."/>
            <person name="Tanaka A."/>
            <person name="Sato S."/>
            <person name="Kotani H."/>
            <person name="Sazuka T."/>
            <person name="Miyajima N."/>
            <person name="Sugiura M."/>
            <person name="Tabata S."/>
        </authorList>
    </citation>
    <scope>NUCLEOTIDE SEQUENCE [LARGE SCALE GENOMIC DNA]</scope>
    <source>
        <strain evidence="4">ATCC 27184 / PCC 6803 / Kazusa</strain>
    </source>
</reference>
<dbReference type="EnsemblBacteria" id="BAA18831">
    <property type="protein sequence ID" value="BAA18831"/>
    <property type="gene ID" value="BAA18831"/>
</dbReference>
<evidence type="ECO:0000256" key="1">
    <source>
        <dbReference type="ARBA" id="ARBA00022679"/>
    </source>
</evidence>
<reference evidence="3 4" key="2">
    <citation type="journal article" date="1996" name="DNA Res.">
        <title>Sequence analysis of the genome of the unicellular cyanobacterium Synechocystis sp. strain PCC6803. II. Sequence determination of the entire genome and assignment of potential protein-coding regions.</title>
        <authorList>
            <person name="Kaneko T."/>
            <person name="Sato S."/>
            <person name="Kotani H."/>
            <person name="Tanaka A."/>
            <person name="Asamizu E."/>
            <person name="Nakamura Y."/>
            <person name="Miyajima N."/>
            <person name="Hirosawa M."/>
            <person name="Sugiura M."/>
            <person name="Sasamoto S."/>
            <person name="Kimura T."/>
            <person name="Hosouchi T."/>
            <person name="Matsuno A."/>
            <person name="Muraki A."/>
            <person name="Nakazaki N."/>
            <person name="Naruo K."/>
            <person name="Okumura S."/>
            <person name="Shimpo S."/>
            <person name="Takeuchi C."/>
            <person name="Wada T."/>
            <person name="Watanabe A."/>
            <person name="Yamada M."/>
            <person name="Yasuda M."/>
            <person name="Tabata S."/>
        </authorList>
    </citation>
    <scope>NUCLEOTIDE SEQUENCE [LARGE SCALE GENOMIC DNA]</scope>
    <source>
        <strain evidence="4">ATCC 27184 / PCC 6803 / Kazusa</strain>
    </source>
</reference>
<dbReference type="PhylomeDB" id="P74712"/>
<keyword evidence="5 6" id="KW-0002">3D-structure</keyword>
<dbReference type="AlphaFoldDB" id="P74712"/>
<proteinExistence type="evidence at protein level"/>
<dbReference type="Pfam" id="PF13649">
    <property type="entry name" value="Methyltransf_25"/>
    <property type="match status" value="1"/>
</dbReference>
<dbReference type="PDBsum" id="2N47"/>
<protein>
    <submittedName>
        <fullName evidence="3">Slr1183 protein</fullName>
    </submittedName>
</protein>
<dbReference type="PIR" id="S76919">
    <property type="entry name" value="S76919"/>
</dbReference>
<keyword evidence="4" id="KW-1185">Reference proteome</keyword>
<dbReference type="InterPro" id="IPR029063">
    <property type="entry name" value="SAM-dependent_MTases_sf"/>
</dbReference>
<reference evidence="5" key="4">
    <citation type="journal article" date="2012" name="Proc. Natl. Acad. Sci. U.S.A.">
        <title>Determination of solution structures of proteins up to 40 kDa using CS-Rosetta with sparse NMR data from deuterated samples.</title>
        <authorList>
            <person name="Lange O.F."/>
            <person name="Rossi P."/>
            <person name="Sgourakis N.G."/>
            <person name="Song Y."/>
            <person name="Lee H.W."/>
            <person name="Aramini J.M."/>
            <person name="Ertekin A."/>
            <person name="Xiao R."/>
            <person name="Acton T.B."/>
            <person name="Montelione G.T."/>
            <person name="Baker D."/>
        </authorList>
    </citation>
    <scope>STRUCTURE BY NMR</scope>
</reference>
<dbReference type="KEGG" id="syn:slr1183"/>
<dbReference type="PANTHER" id="PTHR43861">
    <property type="entry name" value="TRANS-ACONITATE 2-METHYLTRANSFERASE-RELATED"/>
    <property type="match status" value="1"/>
</dbReference>
<dbReference type="eggNOG" id="COG0500">
    <property type="taxonomic scope" value="Bacteria"/>
</dbReference>
<sequence length="194" mass="21315">MWDERFSQSEYVYGTEPNDFLVSVANQIPQGKILCLAEGEGRNACFLASLGYEVTAVDQSSVGLAKAKQLAQEKGVKITTVQSNLADFDIVADAWEGIVSIFCHLPSSLRQQLYPKVYQGLKPGGVFILEGFAPEQLQYNTGGPKDLDLLPKLETLQSELPSLNWLIANNLERNLDEGAYHQGKAALIQLLGQK</sequence>
<evidence type="ECO:0007829" key="5">
    <source>
        <dbReference type="PDB" id="2KW5"/>
    </source>
</evidence>
<dbReference type="Gene3D" id="3.40.50.150">
    <property type="entry name" value="Vaccinia Virus protein VP39"/>
    <property type="match status" value="1"/>
</dbReference>
<dbReference type="SUPFAM" id="SSF53335">
    <property type="entry name" value="S-adenosyl-L-methionine-dependent methyltransferases"/>
    <property type="match status" value="1"/>
</dbReference>
<gene>
    <name evidence="3" type="ordered locus">slr1183</name>
</gene>
<dbReference type="Proteomes" id="UP000001425">
    <property type="component" value="Chromosome"/>
</dbReference>
<dbReference type="EMBL" id="BA000022">
    <property type="protein sequence ID" value="BAA18831.1"/>
    <property type="molecule type" value="Genomic_DNA"/>
</dbReference>
<dbReference type="PDB" id="3MER">
    <property type="method" value="X-ray"/>
    <property type="resolution" value="2.20 A"/>
    <property type="chains" value="A/B=1-194"/>
</dbReference>
<dbReference type="GO" id="GO:0008168">
    <property type="term" value="F:methyltransferase activity"/>
    <property type="evidence" value="ECO:0000318"/>
    <property type="project" value="GO_Central"/>
</dbReference>